<dbReference type="AlphaFoldDB" id="A0A9D5CKI3"/>
<dbReference type="PROSITE" id="PS00086">
    <property type="entry name" value="CYTOCHROME_P450"/>
    <property type="match status" value="1"/>
</dbReference>
<evidence type="ECO:0000256" key="11">
    <source>
        <dbReference type="RuleBase" id="RU000461"/>
    </source>
</evidence>
<keyword evidence="6" id="KW-1133">Transmembrane helix</keyword>
<evidence type="ECO:0008006" key="15">
    <source>
        <dbReference type="Google" id="ProtNLM"/>
    </source>
</evidence>
<dbReference type="GO" id="GO:0016020">
    <property type="term" value="C:membrane"/>
    <property type="evidence" value="ECO:0007669"/>
    <property type="project" value="UniProtKB-SubCell"/>
</dbReference>
<dbReference type="InterPro" id="IPR001128">
    <property type="entry name" value="Cyt_P450"/>
</dbReference>
<dbReference type="PRINTS" id="PR00465">
    <property type="entry name" value="EP450IV"/>
</dbReference>
<reference evidence="13" key="1">
    <citation type="submission" date="2021-03" db="EMBL/GenBank/DDBJ databases">
        <authorList>
            <person name="Li Z."/>
            <person name="Yang C."/>
        </authorList>
    </citation>
    <scope>NUCLEOTIDE SEQUENCE</scope>
    <source>
        <strain evidence="13">Dzin_1.0</strain>
        <tissue evidence="13">Leaf</tissue>
    </source>
</reference>
<dbReference type="PANTHER" id="PTHR47947">
    <property type="entry name" value="CYTOCHROME P450 82C3-RELATED"/>
    <property type="match status" value="1"/>
</dbReference>
<feature type="binding site" description="axial binding residue" evidence="10">
    <location>
        <position position="120"/>
    </location>
    <ligand>
        <name>heme</name>
        <dbReference type="ChEBI" id="CHEBI:30413"/>
    </ligand>
    <ligandPart>
        <name>Fe</name>
        <dbReference type="ChEBI" id="CHEBI:18248"/>
    </ligandPart>
</feature>
<feature type="region of interest" description="Disordered" evidence="12">
    <location>
        <begin position="63"/>
        <end position="101"/>
    </location>
</feature>
<gene>
    <name evidence="13" type="ORF">J5N97_015730</name>
</gene>
<dbReference type="EMBL" id="JAGGNH010000004">
    <property type="protein sequence ID" value="KAJ0973765.1"/>
    <property type="molecule type" value="Genomic_DNA"/>
</dbReference>
<proteinExistence type="inferred from homology"/>
<dbReference type="GO" id="GO:0020037">
    <property type="term" value="F:heme binding"/>
    <property type="evidence" value="ECO:0007669"/>
    <property type="project" value="InterPro"/>
</dbReference>
<dbReference type="Proteomes" id="UP001085076">
    <property type="component" value="Miscellaneous, Linkage group lg04"/>
</dbReference>
<evidence type="ECO:0000256" key="7">
    <source>
        <dbReference type="ARBA" id="ARBA00023002"/>
    </source>
</evidence>
<keyword evidence="3 10" id="KW-0349">Heme</keyword>
<keyword evidence="9" id="KW-0472">Membrane</keyword>
<name>A0A9D5CKI3_9LILI</name>
<evidence type="ECO:0000256" key="10">
    <source>
        <dbReference type="PIRSR" id="PIRSR602403-1"/>
    </source>
</evidence>
<evidence type="ECO:0000313" key="14">
    <source>
        <dbReference type="Proteomes" id="UP001085076"/>
    </source>
</evidence>
<keyword evidence="11" id="KW-0503">Monooxygenase</keyword>
<comment type="caution">
    <text evidence="13">The sequence shown here is derived from an EMBL/GenBank/DDBJ whole genome shotgun (WGS) entry which is preliminary data.</text>
</comment>
<feature type="compositionally biased region" description="Polar residues" evidence="12">
    <location>
        <begin position="63"/>
        <end position="72"/>
    </location>
</feature>
<dbReference type="InterPro" id="IPR036396">
    <property type="entry name" value="Cyt_P450_sf"/>
</dbReference>
<dbReference type="InterPro" id="IPR017972">
    <property type="entry name" value="Cyt_P450_CS"/>
</dbReference>
<evidence type="ECO:0000313" key="13">
    <source>
        <dbReference type="EMBL" id="KAJ0973765.1"/>
    </source>
</evidence>
<evidence type="ECO:0000256" key="9">
    <source>
        <dbReference type="ARBA" id="ARBA00023136"/>
    </source>
</evidence>
<dbReference type="Gene3D" id="1.10.630.10">
    <property type="entry name" value="Cytochrome P450"/>
    <property type="match status" value="1"/>
</dbReference>
<protein>
    <recommendedName>
        <fullName evidence="15">Cytochrome P450</fullName>
    </recommendedName>
</protein>
<organism evidence="13 14">
    <name type="scientific">Dioscorea zingiberensis</name>
    <dbReference type="NCBI Taxonomy" id="325984"/>
    <lineage>
        <taxon>Eukaryota</taxon>
        <taxon>Viridiplantae</taxon>
        <taxon>Streptophyta</taxon>
        <taxon>Embryophyta</taxon>
        <taxon>Tracheophyta</taxon>
        <taxon>Spermatophyta</taxon>
        <taxon>Magnoliopsida</taxon>
        <taxon>Liliopsida</taxon>
        <taxon>Dioscoreales</taxon>
        <taxon>Dioscoreaceae</taxon>
        <taxon>Dioscorea</taxon>
    </lineage>
</organism>
<comment type="cofactor">
    <cofactor evidence="10">
        <name>heme</name>
        <dbReference type="ChEBI" id="CHEBI:30413"/>
    </cofactor>
</comment>
<dbReference type="GO" id="GO:0004497">
    <property type="term" value="F:monooxygenase activity"/>
    <property type="evidence" value="ECO:0007669"/>
    <property type="project" value="UniProtKB-KW"/>
</dbReference>
<keyword evidence="4" id="KW-0812">Transmembrane</keyword>
<keyword evidence="5 10" id="KW-0479">Metal-binding</keyword>
<dbReference type="Pfam" id="PF00067">
    <property type="entry name" value="p450"/>
    <property type="match status" value="2"/>
</dbReference>
<evidence type="ECO:0000256" key="8">
    <source>
        <dbReference type="ARBA" id="ARBA00023004"/>
    </source>
</evidence>
<dbReference type="OrthoDB" id="1055148at2759"/>
<evidence type="ECO:0000256" key="12">
    <source>
        <dbReference type="SAM" id="MobiDB-lite"/>
    </source>
</evidence>
<keyword evidence="7 11" id="KW-0560">Oxidoreductase</keyword>
<comment type="subcellular location">
    <subcellularLocation>
        <location evidence="1">Membrane</location>
        <topology evidence="1">Single-pass membrane protein</topology>
    </subcellularLocation>
</comment>
<evidence type="ECO:0000256" key="2">
    <source>
        <dbReference type="ARBA" id="ARBA00010617"/>
    </source>
</evidence>
<feature type="compositionally biased region" description="Basic and acidic residues" evidence="12">
    <location>
        <begin position="88"/>
        <end position="97"/>
    </location>
</feature>
<dbReference type="InterPro" id="IPR050651">
    <property type="entry name" value="Plant_Cytochrome_P450_Monoox"/>
</dbReference>
<reference evidence="13" key="2">
    <citation type="journal article" date="2022" name="Hortic Res">
        <title>The genome of Dioscorea zingiberensis sheds light on the biosynthesis, origin and evolution of the medicinally important diosgenin saponins.</title>
        <authorList>
            <person name="Li Y."/>
            <person name="Tan C."/>
            <person name="Li Z."/>
            <person name="Guo J."/>
            <person name="Li S."/>
            <person name="Chen X."/>
            <person name="Wang C."/>
            <person name="Dai X."/>
            <person name="Yang H."/>
            <person name="Song W."/>
            <person name="Hou L."/>
            <person name="Xu J."/>
            <person name="Tong Z."/>
            <person name="Xu A."/>
            <person name="Yuan X."/>
            <person name="Wang W."/>
            <person name="Yang Q."/>
            <person name="Chen L."/>
            <person name="Sun Z."/>
            <person name="Wang K."/>
            <person name="Pan B."/>
            <person name="Chen J."/>
            <person name="Bao Y."/>
            <person name="Liu F."/>
            <person name="Qi X."/>
            <person name="Gang D.R."/>
            <person name="Wen J."/>
            <person name="Li J."/>
        </authorList>
    </citation>
    <scope>NUCLEOTIDE SEQUENCE</scope>
    <source>
        <strain evidence="13">Dzin_1.0</strain>
    </source>
</reference>
<dbReference type="SUPFAM" id="SSF48264">
    <property type="entry name" value="Cytochrome P450"/>
    <property type="match status" value="1"/>
</dbReference>
<evidence type="ECO:0000256" key="3">
    <source>
        <dbReference type="ARBA" id="ARBA00022617"/>
    </source>
</evidence>
<evidence type="ECO:0000256" key="4">
    <source>
        <dbReference type="ARBA" id="ARBA00022692"/>
    </source>
</evidence>
<evidence type="ECO:0000256" key="1">
    <source>
        <dbReference type="ARBA" id="ARBA00004167"/>
    </source>
</evidence>
<comment type="similarity">
    <text evidence="2 11">Belongs to the cytochrome P450 family.</text>
</comment>
<evidence type="ECO:0000256" key="5">
    <source>
        <dbReference type="ARBA" id="ARBA00022723"/>
    </source>
</evidence>
<dbReference type="GO" id="GO:0016705">
    <property type="term" value="F:oxidoreductase activity, acting on paired donors, with incorporation or reduction of molecular oxygen"/>
    <property type="evidence" value="ECO:0007669"/>
    <property type="project" value="InterPro"/>
</dbReference>
<dbReference type="GO" id="GO:0005506">
    <property type="term" value="F:iron ion binding"/>
    <property type="evidence" value="ECO:0007669"/>
    <property type="project" value="InterPro"/>
</dbReference>
<accession>A0A9D5CKI3</accession>
<evidence type="ECO:0000256" key="6">
    <source>
        <dbReference type="ARBA" id="ARBA00022989"/>
    </source>
</evidence>
<dbReference type="InterPro" id="IPR002403">
    <property type="entry name" value="Cyt_P450_E_grp-IV"/>
</dbReference>
<keyword evidence="14" id="KW-1185">Reference proteome</keyword>
<dbReference type="PANTHER" id="PTHR47947:SF62">
    <property type="entry name" value="CYTOCHROME P450, FAMILY 81, SUBFAMILY D, POLYPEPTIDE 5"/>
    <property type="match status" value="1"/>
</dbReference>
<sequence length="184" mass="20348">MKKARTEIGRNIEPGRILQESDLPKLPYLHNILKETLRLVLPMQGLPPRASSADCTIKATTSPPVQCSSSTLGDAARPGALGRSRPGFKPERFTGEKEEGEGEGFTNFKYIPFGAGRRRCPAEQLGFRMVTTVVGVLVQCFDWEPMSEEEVDIKGLQSLTVPKGKHVMAKYNVRECMVDALSRL</sequence>
<keyword evidence="8 10" id="KW-0408">Iron</keyword>